<dbReference type="GO" id="GO:0003677">
    <property type="term" value="F:DNA binding"/>
    <property type="evidence" value="ECO:0007669"/>
    <property type="project" value="InterPro"/>
</dbReference>
<evidence type="ECO:0000313" key="3">
    <source>
        <dbReference type="Proteomes" id="UP000317355"/>
    </source>
</evidence>
<dbReference type="CDD" id="cd00093">
    <property type="entry name" value="HTH_XRE"/>
    <property type="match status" value="1"/>
</dbReference>
<evidence type="ECO:0000259" key="1">
    <source>
        <dbReference type="PROSITE" id="PS50943"/>
    </source>
</evidence>
<dbReference type="InterPro" id="IPR001387">
    <property type="entry name" value="Cro/C1-type_HTH"/>
</dbReference>
<dbReference type="EMBL" id="VMRY01000116">
    <property type="protein sequence ID" value="TVT49690.1"/>
    <property type="molecule type" value="Genomic_DNA"/>
</dbReference>
<dbReference type="Proteomes" id="UP000317355">
    <property type="component" value="Unassembled WGS sequence"/>
</dbReference>
<proteinExistence type="predicted"/>
<comment type="caution">
    <text evidence="2">The sequence shown here is derived from an EMBL/GenBank/DDBJ whole genome shotgun (WGS) entry which is preliminary data.</text>
</comment>
<dbReference type="Pfam" id="PF01381">
    <property type="entry name" value="HTH_3"/>
    <property type="match status" value="1"/>
</dbReference>
<dbReference type="InterPro" id="IPR010982">
    <property type="entry name" value="Lambda_DNA-bd_dom_sf"/>
</dbReference>
<sequence length="157" mass="17323">MDKSNDTQQVKHTINQLITCDIEQGIDDAIETLQMTAERLESLDDPGIKNALRALERCASRLEQHYVKNDMAKARTALYLAAEKGLGVRVRRLREGVGFTQSNLAAMAGTNQAVIQKIENGHSTRPRVLSAIAVALNVNPAWLQFGDGFANKEPLDH</sequence>
<feature type="domain" description="HTH cro/C1-type" evidence="1">
    <location>
        <begin position="90"/>
        <end position="143"/>
    </location>
</feature>
<dbReference type="SMART" id="SM00530">
    <property type="entry name" value="HTH_XRE"/>
    <property type="match status" value="1"/>
</dbReference>
<reference evidence="2 3" key="1">
    <citation type="submission" date="2019-07" db="EMBL/GenBank/DDBJ databases">
        <title>The pathways for chlorine oxyanion respiration interact through the shared metabolite chlorate.</title>
        <authorList>
            <person name="Barnum T.P."/>
            <person name="Cheng Y."/>
            <person name="Hill K.A."/>
            <person name="Lucas L.N."/>
            <person name="Carlson H.K."/>
            <person name="Coates J.D."/>
        </authorList>
    </citation>
    <scope>NUCLEOTIDE SEQUENCE [LARGE SCALE GENOMIC DNA]</scope>
    <source>
        <strain evidence="2">BK-3</strain>
    </source>
</reference>
<name>A0A558CLM4_9GAMM</name>
<protein>
    <submittedName>
        <fullName evidence="2">Helix-turn-helix transcriptional regulator</fullName>
    </submittedName>
</protein>
<dbReference type="PROSITE" id="PS50943">
    <property type="entry name" value="HTH_CROC1"/>
    <property type="match status" value="1"/>
</dbReference>
<gene>
    <name evidence="2" type="ORF">FHK82_16930</name>
</gene>
<dbReference type="SUPFAM" id="SSF47413">
    <property type="entry name" value="lambda repressor-like DNA-binding domains"/>
    <property type="match status" value="1"/>
</dbReference>
<accession>A0A558CLM4</accession>
<evidence type="ECO:0000313" key="2">
    <source>
        <dbReference type="EMBL" id="TVT49690.1"/>
    </source>
</evidence>
<dbReference type="Gene3D" id="1.10.260.40">
    <property type="entry name" value="lambda repressor-like DNA-binding domains"/>
    <property type="match status" value="1"/>
</dbReference>
<dbReference type="AlphaFoldDB" id="A0A558CLM4"/>
<organism evidence="2 3">
    <name type="scientific">Sedimenticola thiotaurini</name>
    <dbReference type="NCBI Taxonomy" id="1543721"/>
    <lineage>
        <taxon>Bacteria</taxon>
        <taxon>Pseudomonadati</taxon>
        <taxon>Pseudomonadota</taxon>
        <taxon>Gammaproteobacteria</taxon>
        <taxon>Chromatiales</taxon>
        <taxon>Sedimenticolaceae</taxon>
        <taxon>Sedimenticola</taxon>
    </lineage>
</organism>